<evidence type="ECO:0000256" key="2">
    <source>
        <dbReference type="RuleBase" id="RU000461"/>
    </source>
</evidence>
<comment type="caution">
    <text evidence="3">The sequence shown here is derived from an EMBL/GenBank/DDBJ whole genome shotgun (WGS) entry which is preliminary data.</text>
</comment>
<dbReference type="SUPFAM" id="SSF48264">
    <property type="entry name" value="Cytochrome P450"/>
    <property type="match status" value="1"/>
</dbReference>
<sequence>MAAPPAPEHLHVPHIDLDPFSAQSLSAPHGWYGVLQDAGPVVWLDSYGVYASARYAEVADALKRHDTFCSSRGVGLSDFAHETPWRPPSLLLETDPPHHAQTRAIMNRIVSPAAIKVLRATWAEKAADLVEELVSRRRFDAVVDLAEEFPMRVFPDTIGLQENGRENLLPYACAVFNGFGPRNALTEDTLAQTRDAAAWVTEACRRENLRPGGWGMAVYEAVDNGLCSEDDAQRLVRSFISAGVDTTVNGIGNMMAAFVQFPGEWEKLRSKPALRTKAFEEALRWDSTVQWFFRTTAHDAELGGALIPEGSKILLCYAAANRDPRRWVEPDRFNIERMCSGHVAFGYGIHQCLGQMVARLEADVLLEALTARVAAIRPAGPAVRRLNNTLHALASLPIEVDPV</sequence>
<dbReference type="Proteomes" id="UP000248614">
    <property type="component" value="Unassembled WGS sequence"/>
</dbReference>
<dbReference type="GO" id="GO:0016705">
    <property type="term" value="F:oxidoreductase activity, acting on paired donors, with incorporation or reduction of molecular oxygen"/>
    <property type="evidence" value="ECO:0007669"/>
    <property type="project" value="InterPro"/>
</dbReference>
<dbReference type="InterPro" id="IPR001128">
    <property type="entry name" value="Cyt_P450"/>
</dbReference>
<evidence type="ECO:0000313" key="3">
    <source>
        <dbReference type="EMBL" id="PZO75025.1"/>
    </source>
</evidence>
<dbReference type="PANTHER" id="PTHR46696">
    <property type="entry name" value="P450, PUTATIVE (EUROFUNG)-RELATED"/>
    <property type="match status" value="1"/>
</dbReference>
<dbReference type="InterPro" id="IPR036396">
    <property type="entry name" value="Cyt_P450_sf"/>
</dbReference>
<dbReference type="InterPro" id="IPR017972">
    <property type="entry name" value="Cyt_P450_CS"/>
</dbReference>
<dbReference type="GO" id="GO:0020037">
    <property type="term" value="F:heme binding"/>
    <property type="evidence" value="ECO:0007669"/>
    <property type="project" value="InterPro"/>
</dbReference>
<organism evidence="3 4">
    <name type="scientific">Sphingomonas hengshuiensis</name>
    <dbReference type="NCBI Taxonomy" id="1609977"/>
    <lineage>
        <taxon>Bacteria</taxon>
        <taxon>Pseudomonadati</taxon>
        <taxon>Pseudomonadota</taxon>
        <taxon>Alphaproteobacteria</taxon>
        <taxon>Sphingomonadales</taxon>
        <taxon>Sphingomonadaceae</taxon>
        <taxon>Sphingomonas</taxon>
    </lineage>
</organism>
<proteinExistence type="inferred from homology"/>
<dbReference type="PANTHER" id="PTHR46696:SF1">
    <property type="entry name" value="CYTOCHROME P450 YJIB-RELATED"/>
    <property type="match status" value="1"/>
</dbReference>
<accession>A0A2W5AVE6</accession>
<dbReference type="EMBL" id="QFNF01000038">
    <property type="protein sequence ID" value="PZO75025.1"/>
    <property type="molecule type" value="Genomic_DNA"/>
</dbReference>
<dbReference type="GO" id="GO:0005506">
    <property type="term" value="F:iron ion binding"/>
    <property type="evidence" value="ECO:0007669"/>
    <property type="project" value="InterPro"/>
</dbReference>
<evidence type="ECO:0000256" key="1">
    <source>
        <dbReference type="ARBA" id="ARBA00010617"/>
    </source>
</evidence>
<reference evidence="3 4" key="1">
    <citation type="submission" date="2017-08" db="EMBL/GenBank/DDBJ databases">
        <title>Infants hospitalized years apart are colonized by the same room-sourced microbial strains.</title>
        <authorList>
            <person name="Brooks B."/>
            <person name="Olm M.R."/>
            <person name="Firek B.A."/>
            <person name="Baker R."/>
            <person name="Thomas B.C."/>
            <person name="Morowitz M.J."/>
            <person name="Banfield J.F."/>
        </authorList>
    </citation>
    <scope>NUCLEOTIDE SEQUENCE [LARGE SCALE GENOMIC DNA]</scope>
    <source>
        <strain evidence="3">S2_018_000_R3_110</strain>
    </source>
</reference>
<dbReference type="Gene3D" id="1.10.630.10">
    <property type="entry name" value="Cytochrome P450"/>
    <property type="match status" value="1"/>
</dbReference>
<keyword evidence="2" id="KW-0560">Oxidoreductase</keyword>
<dbReference type="GO" id="GO:0004497">
    <property type="term" value="F:monooxygenase activity"/>
    <property type="evidence" value="ECO:0007669"/>
    <property type="project" value="UniProtKB-KW"/>
</dbReference>
<evidence type="ECO:0000313" key="4">
    <source>
        <dbReference type="Proteomes" id="UP000248614"/>
    </source>
</evidence>
<dbReference type="PRINTS" id="PR00359">
    <property type="entry name" value="BP450"/>
</dbReference>
<dbReference type="Pfam" id="PF00067">
    <property type="entry name" value="p450"/>
    <property type="match status" value="1"/>
</dbReference>
<keyword evidence="2" id="KW-0408">Iron</keyword>
<dbReference type="CDD" id="cd11037">
    <property type="entry name" value="CYP199A2-like"/>
    <property type="match status" value="1"/>
</dbReference>
<gene>
    <name evidence="3" type="ORF">DI632_12725</name>
</gene>
<protein>
    <submittedName>
        <fullName evidence="3">Cytochrome P450</fullName>
    </submittedName>
</protein>
<dbReference type="AlphaFoldDB" id="A0A2W5AVE6"/>
<keyword evidence="2" id="KW-0349">Heme</keyword>
<name>A0A2W5AVE6_9SPHN</name>
<dbReference type="InterPro" id="IPR002397">
    <property type="entry name" value="Cyt_P450_B"/>
</dbReference>
<keyword evidence="2" id="KW-0479">Metal-binding</keyword>
<keyword evidence="2" id="KW-0503">Monooxygenase</keyword>
<comment type="similarity">
    <text evidence="1 2">Belongs to the cytochrome P450 family.</text>
</comment>
<dbReference type="PROSITE" id="PS00086">
    <property type="entry name" value="CYTOCHROME_P450"/>
    <property type="match status" value="1"/>
</dbReference>